<keyword evidence="2" id="KW-1185">Reference proteome</keyword>
<comment type="caution">
    <text evidence="1">The sequence shown here is derived from an EMBL/GenBank/DDBJ whole genome shotgun (WGS) entry which is preliminary data.</text>
</comment>
<evidence type="ECO:0000313" key="1">
    <source>
        <dbReference type="EMBL" id="CAK5081892.1"/>
    </source>
</evidence>
<reference evidence="1" key="1">
    <citation type="submission" date="2023-11" db="EMBL/GenBank/DDBJ databases">
        <authorList>
            <person name="Poullet M."/>
        </authorList>
    </citation>
    <scope>NUCLEOTIDE SEQUENCE</scope>
    <source>
        <strain evidence="1">E1834</strain>
    </source>
</reference>
<dbReference type="Proteomes" id="UP001497535">
    <property type="component" value="Unassembled WGS sequence"/>
</dbReference>
<protein>
    <submittedName>
        <fullName evidence="1">Uncharacterized protein</fullName>
    </submittedName>
</protein>
<proteinExistence type="predicted"/>
<name>A0ACB0ZU54_MELEN</name>
<evidence type="ECO:0000313" key="2">
    <source>
        <dbReference type="Proteomes" id="UP001497535"/>
    </source>
</evidence>
<gene>
    <name evidence="1" type="ORF">MENTE1834_LOCUS29131</name>
</gene>
<sequence length="1012" mass="112442">MGERLDAESKAFLAAKNSIRRELDLSAAFASTNFALTATSEFAHSVCSLIEAILIHGLRDAFFIRGSRYSKRPIPNFWPFVSKFTHRSIKQQIYALNQIKTEVGKARAWIRIVLSERTLESYINLFSKDAQIKDTAYIDGLNAYLQKLDNLTIVAPTNSNLLNNWTPNPLILAGLIPGKFTNCYSRIGDGSVSSPYASSDAVAIDNLLENSADQNSPEQATNALDLLLTPPDSMTTMESNLDNYPSASISSNVLQYSQAVESPLCSTNKFEKHIGGCVKECIVDDNESVISHPSMLYQSEDEPLFEKLPKTPKTFADWKRYGAAATSRLRRLSPSLIGADVGCGAEFDTAVEGDDDVIVHRRKTGRRRAVSKSSGGAGSDTGGSGGGYSRTHSANNLIKTPNYAEISASQSIKNNSTSSLQTAFEFNSQNTENMFTDLTIKDSEINSSNNNKKQQNTNNKTITFSASQGTVGIEMPIPTILIQQRILQEMEFPPLGSSLQDELLLAERMEQESSKEVEERDELPPSHQISITSNTSDILRKNSSPPTLEMFNITAIESTDSSTTDLPATFDEALRAFLSQGDKTNNRLFQSESKKRLFSECSSSVGELNKLGDSLNNLNQQILSPPLRSLSLQSSSTNVPFPNVFIKSGSRKSISRDFIASLAPIKDIPHIPFQRDGSNFDEEEEDANELIEIQPFTEQNSNPNNCQFSNITTTPPLSTPYKLLKRLYHLINIPNEKGLDAQNFRCKTCCRNIGVGFGQFKECALNGYYYCEDCFKSGGESLIPSRAILNADFKPRSISNASRVLLQSIMDQPLFRVDFLNPYIYEHSKNIRKIRDIRKKLGYSVMYLLSCKNSVANDIRRRLWPHNHLHSDIHAYSLMDLECVANGTLERRLNTLLTSTLSHIWDCPLCLQKGFFCELCSSDRPIYPFQTEIVCQCPNCSSCFHRSCSNKFSLKEEEDVEQNNEDLQKCQHNTCPKCLRKAKLASGGRGSTGLLSSTPSLSNLSPGSSQQI</sequence>
<organism evidence="1 2">
    <name type="scientific">Meloidogyne enterolobii</name>
    <name type="common">Root-knot nematode worm</name>
    <name type="synonym">Meloidogyne mayaguensis</name>
    <dbReference type="NCBI Taxonomy" id="390850"/>
    <lineage>
        <taxon>Eukaryota</taxon>
        <taxon>Metazoa</taxon>
        <taxon>Ecdysozoa</taxon>
        <taxon>Nematoda</taxon>
        <taxon>Chromadorea</taxon>
        <taxon>Rhabditida</taxon>
        <taxon>Tylenchina</taxon>
        <taxon>Tylenchomorpha</taxon>
        <taxon>Tylenchoidea</taxon>
        <taxon>Meloidogynidae</taxon>
        <taxon>Meloidogyninae</taxon>
        <taxon>Meloidogyne</taxon>
    </lineage>
</organism>
<dbReference type="EMBL" id="CAVMJV010000045">
    <property type="protein sequence ID" value="CAK5081892.1"/>
    <property type="molecule type" value="Genomic_DNA"/>
</dbReference>
<accession>A0ACB0ZU54</accession>